<proteinExistence type="predicted"/>
<comment type="caution">
    <text evidence="2">The sequence shown here is derived from an EMBL/GenBank/DDBJ whole genome shotgun (WGS) entry which is preliminary data.</text>
</comment>
<dbReference type="EMBL" id="PEJP01000048">
    <property type="protein sequence ID" value="RYO48451.1"/>
    <property type="molecule type" value="Genomic_DNA"/>
</dbReference>
<accession>A0A4Q4QXI1</accession>
<evidence type="ECO:0000313" key="3">
    <source>
        <dbReference type="Proteomes" id="UP000293823"/>
    </source>
</evidence>
<name>A0A4Q4QXI1_9PLEO</name>
<sequence>MKIINTTIFAAKRLPLQLPPLGQEEEETPPPPDWNEIAPVVRPGTPEARQSSPPLPFTPPSKKEATLPEGGSDAGSEGVPKKRKRKDKGDEPKEKKKKTPKAAAAARKGATAKKNAANKENIPPA</sequence>
<organism evidence="2 3">
    <name type="scientific">Alternaria arborescens</name>
    <dbReference type="NCBI Taxonomy" id="156630"/>
    <lineage>
        <taxon>Eukaryota</taxon>
        <taxon>Fungi</taxon>
        <taxon>Dikarya</taxon>
        <taxon>Ascomycota</taxon>
        <taxon>Pezizomycotina</taxon>
        <taxon>Dothideomycetes</taxon>
        <taxon>Pleosporomycetidae</taxon>
        <taxon>Pleosporales</taxon>
        <taxon>Pleosporineae</taxon>
        <taxon>Pleosporaceae</taxon>
        <taxon>Alternaria</taxon>
        <taxon>Alternaria sect. Alternaria</taxon>
    </lineage>
</organism>
<protein>
    <submittedName>
        <fullName evidence="2">Uncharacterized protein</fullName>
    </submittedName>
</protein>
<reference evidence="3" key="1">
    <citation type="journal article" date="2019" name="bioRxiv">
        <title>Genomics, evolutionary history and diagnostics of the Alternaria alternata species group including apple and Asian pear pathotypes.</title>
        <authorList>
            <person name="Armitage A.D."/>
            <person name="Cockerton H.M."/>
            <person name="Sreenivasaprasad S."/>
            <person name="Woodhall J.W."/>
            <person name="Lane C.R."/>
            <person name="Harrison R.J."/>
            <person name="Clarkson J.P."/>
        </authorList>
    </citation>
    <scope>NUCLEOTIDE SEQUENCE [LARGE SCALE GENOMIC DNA]</scope>
    <source>
        <strain evidence="3">RGR 97.0016</strain>
    </source>
</reference>
<gene>
    <name evidence="2" type="ORF">AA0113_g9944</name>
</gene>
<feature type="region of interest" description="Disordered" evidence="1">
    <location>
        <begin position="12"/>
        <end position="125"/>
    </location>
</feature>
<feature type="compositionally biased region" description="Low complexity" evidence="1">
    <location>
        <begin position="101"/>
        <end position="119"/>
    </location>
</feature>
<dbReference type="Proteomes" id="UP000293823">
    <property type="component" value="Unassembled WGS sequence"/>
</dbReference>
<evidence type="ECO:0000256" key="1">
    <source>
        <dbReference type="SAM" id="MobiDB-lite"/>
    </source>
</evidence>
<keyword evidence="3" id="KW-1185">Reference proteome</keyword>
<evidence type="ECO:0000313" key="2">
    <source>
        <dbReference type="EMBL" id="RYO48451.1"/>
    </source>
</evidence>
<dbReference type="AlphaFoldDB" id="A0A4Q4QXI1"/>